<evidence type="ECO:0000259" key="12">
    <source>
        <dbReference type="Pfam" id="PF02163"/>
    </source>
</evidence>
<dbReference type="RefSeq" id="WP_317489696.1">
    <property type="nucleotide sequence ID" value="NZ_CP136051.1"/>
</dbReference>
<evidence type="ECO:0000256" key="10">
    <source>
        <dbReference type="ARBA" id="ARBA00023136"/>
    </source>
</evidence>
<keyword evidence="7 11" id="KW-0862">Zinc</keyword>
<dbReference type="NCBIfam" id="TIGR00054">
    <property type="entry name" value="RIP metalloprotease RseP"/>
    <property type="match status" value="1"/>
</dbReference>
<sequence>MEALIMTAQLLLGLSILVGLHEFGHLLTAKFFGMRVEKYSIGFPPKIFGFDYRGTEYSIGAIPLGGFVKISGMIDESMDTEHLNKEPEPYEFRAKPAWQRLIVMMGGIIVNVITGIVIFVLLTFFNGDTYISRDEANKYGIVAYELGQEIGFKTGDKILKINGKDFEDFNEVMNPDVIMEAGSTYTVDRDGQIVTVKIPSGFLDKLSEKDAVTRFIDYRLPFAVGEVASGSGGDVAGLKEGDRFVTINGRPARYFADFKEIATENAGDTVLAVVERPVGEAPVEKEGMFTTTELHIPIDTDGTVGFVRTLLVDVAHRDFTFGQSLVAGTNEAFGWVWLNIRGFGKIFSGEVSASKAVSGPIGIAKIFGGTWNWTNFWQKLGFLSMVLAFMNFLPIPALDGGHVMFLTYEIVSGRKPSDKFLENAQKVGMVLLLSIMVFAIFNDILKI</sequence>
<feature type="transmembrane region" description="Helical" evidence="11">
    <location>
        <begin position="380"/>
        <end position="398"/>
    </location>
</feature>
<evidence type="ECO:0000256" key="7">
    <source>
        <dbReference type="ARBA" id="ARBA00022833"/>
    </source>
</evidence>
<keyword evidence="4" id="KW-0645">Protease</keyword>
<evidence type="ECO:0000256" key="8">
    <source>
        <dbReference type="ARBA" id="ARBA00022989"/>
    </source>
</evidence>
<keyword evidence="9 11" id="KW-0482">Metalloprotease</keyword>
<keyword evidence="6 11" id="KW-0378">Hydrolase</keyword>
<dbReference type="EMBL" id="CP136051">
    <property type="protein sequence ID" value="WOK07007.1"/>
    <property type="molecule type" value="Genomic_DNA"/>
</dbReference>
<protein>
    <recommendedName>
        <fullName evidence="11">Zinc metalloprotease</fullName>
        <ecNumber evidence="11">3.4.24.-</ecNumber>
    </recommendedName>
</protein>
<keyword evidence="5 11" id="KW-0812">Transmembrane</keyword>
<evidence type="ECO:0000256" key="4">
    <source>
        <dbReference type="ARBA" id="ARBA00022670"/>
    </source>
</evidence>
<feature type="transmembrane region" description="Helical" evidence="11">
    <location>
        <begin position="427"/>
        <end position="445"/>
    </location>
</feature>
<dbReference type="InterPro" id="IPR036034">
    <property type="entry name" value="PDZ_sf"/>
</dbReference>
<evidence type="ECO:0000256" key="2">
    <source>
        <dbReference type="ARBA" id="ARBA00004141"/>
    </source>
</evidence>
<comment type="subcellular location">
    <subcellularLocation>
        <location evidence="2">Membrane</location>
        <topology evidence="2">Multi-pass membrane protein</topology>
    </subcellularLocation>
</comment>
<reference evidence="13 14" key="1">
    <citation type="journal article" date="2023" name="Microbiol. Resour. Announc.">
        <title>Complete Genome Sequence of Imperialibacter roseus strain P4T.</title>
        <authorList>
            <person name="Tizabi D.R."/>
            <person name="Bachvaroff T."/>
            <person name="Hill R.T."/>
        </authorList>
    </citation>
    <scope>NUCLEOTIDE SEQUENCE [LARGE SCALE GENOMIC DNA]</scope>
    <source>
        <strain evidence="13 14">P4T</strain>
    </source>
</reference>
<evidence type="ECO:0000256" key="3">
    <source>
        <dbReference type="ARBA" id="ARBA00007931"/>
    </source>
</evidence>
<evidence type="ECO:0000256" key="9">
    <source>
        <dbReference type="ARBA" id="ARBA00023049"/>
    </source>
</evidence>
<dbReference type="Gene3D" id="2.30.42.10">
    <property type="match status" value="2"/>
</dbReference>
<dbReference type="PANTHER" id="PTHR42837">
    <property type="entry name" value="REGULATOR OF SIGMA-E PROTEASE RSEP"/>
    <property type="match status" value="1"/>
</dbReference>
<dbReference type="EC" id="3.4.24.-" evidence="11"/>
<comment type="similarity">
    <text evidence="3 11">Belongs to the peptidase M50B family.</text>
</comment>
<dbReference type="SUPFAM" id="SSF50156">
    <property type="entry name" value="PDZ domain-like"/>
    <property type="match status" value="2"/>
</dbReference>
<keyword evidence="8 11" id="KW-1133">Transmembrane helix</keyword>
<evidence type="ECO:0000256" key="1">
    <source>
        <dbReference type="ARBA" id="ARBA00001947"/>
    </source>
</evidence>
<gene>
    <name evidence="13" type="primary">rseP</name>
    <name evidence="13" type="ORF">RT717_00025</name>
</gene>
<evidence type="ECO:0000256" key="6">
    <source>
        <dbReference type="ARBA" id="ARBA00022801"/>
    </source>
</evidence>
<accession>A0ABZ0IPP0</accession>
<dbReference type="GO" id="GO:0008237">
    <property type="term" value="F:metallopeptidase activity"/>
    <property type="evidence" value="ECO:0007669"/>
    <property type="project" value="UniProtKB-KW"/>
</dbReference>
<feature type="domain" description="Peptidase M50" evidence="12">
    <location>
        <begin position="10"/>
        <end position="434"/>
    </location>
</feature>
<keyword evidence="10 11" id="KW-0472">Membrane</keyword>
<dbReference type="InterPro" id="IPR008915">
    <property type="entry name" value="Peptidase_M50"/>
</dbReference>
<keyword evidence="14" id="KW-1185">Reference proteome</keyword>
<comment type="cofactor">
    <cofactor evidence="1 11">
        <name>Zn(2+)</name>
        <dbReference type="ChEBI" id="CHEBI:29105"/>
    </cofactor>
</comment>
<evidence type="ECO:0000313" key="14">
    <source>
        <dbReference type="Proteomes" id="UP001302349"/>
    </source>
</evidence>
<dbReference type="CDD" id="cd06163">
    <property type="entry name" value="S2P-M50_PDZ_RseP-like"/>
    <property type="match status" value="1"/>
</dbReference>
<proteinExistence type="inferred from homology"/>
<organism evidence="13 14">
    <name type="scientific">Imperialibacter roseus</name>
    <dbReference type="NCBI Taxonomy" id="1324217"/>
    <lineage>
        <taxon>Bacteria</taxon>
        <taxon>Pseudomonadati</taxon>
        <taxon>Bacteroidota</taxon>
        <taxon>Cytophagia</taxon>
        <taxon>Cytophagales</taxon>
        <taxon>Flammeovirgaceae</taxon>
        <taxon>Imperialibacter</taxon>
    </lineage>
</organism>
<feature type="transmembrane region" description="Helical" evidence="11">
    <location>
        <begin position="101"/>
        <end position="125"/>
    </location>
</feature>
<dbReference type="Pfam" id="PF02163">
    <property type="entry name" value="Peptidase_M50"/>
    <property type="match status" value="1"/>
</dbReference>
<keyword evidence="11" id="KW-0479">Metal-binding</keyword>
<evidence type="ECO:0000256" key="11">
    <source>
        <dbReference type="RuleBase" id="RU362031"/>
    </source>
</evidence>
<name>A0ABZ0IPP0_9BACT</name>
<dbReference type="Proteomes" id="UP001302349">
    <property type="component" value="Chromosome"/>
</dbReference>
<evidence type="ECO:0000313" key="13">
    <source>
        <dbReference type="EMBL" id="WOK07007.1"/>
    </source>
</evidence>
<dbReference type="InterPro" id="IPR004387">
    <property type="entry name" value="Pept_M50_Zn"/>
</dbReference>
<evidence type="ECO:0000256" key="5">
    <source>
        <dbReference type="ARBA" id="ARBA00022692"/>
    </source>
</evidence>
<dbReference type="PANTHER" id="PTHR42837:SF2">
    <property type="entry name" value="MEMBRANE METALLOPROTEASE ARASP2, CHLOROPLASTIC-RELATED"/>
    <property type="match status" value="1"/>
</dbReference>